<dbReference type="Gene3D" id="3.40.390.10">
    <property type="entry name" value="Collagenase (Catalytic Domain)"/>
    <property type="match status" value="1"/>
</dbReference>
<dbReference type="EMBL" id="JAAVJS010000009">
    <property type="protein sequence ID" value="NJX15458.1"/>
    <property type="molecule type" value="Genomic_DNA"/>
</dbReference>
<organism evidence="3 4">
    <name type="scientific">Tamlana crocina</name>
    <dbReference type="NCBI Taxonomy" id="393006"/>
    <lineage>
        <taxon>Bacteria</taxon>
        <taxon>Pseudomonadati</taxon>
        <taxon>Bacteroidota</taxon>
        <taxon>Flavobacteriia</taxon>
        <taxon>Flavobacteriales</taxon>
        <taxon>Flavobacteriaceae</taxon>
        <taxon>Tamlana</taxon>
    </lineage>
</organism>
<dbReference type="Pfam" id="PF17148">
    <property type="entry name" value="DUF5117"/>
    <property type="match status" value="1"/>
</dbReference>
<dbReference type="InterPro" id="IPR024079">
    <property type="entry name" value="MetalloPept_cat_dom_sf"/>
</dbReference>
<proteinExistence type="predicted"/>
<dbReference type="PANTHER" id="PTHR38478">
    <property type="entry name" value="PEPTIDASE M1A AND M12B"/>
    <property type="match status" value="1"/>
</dbReference>
<dbReference type="PANTHER" id="PTHR38478:SF1">
    <property type="entry name" value="ZINC DEPENDENT METALLOPROTEASE DOMAIN LIPOPROTEIN"/>
    <property type="match status" value="1"/>
</dbReference>
<dbReference type="InterPro" id="IPR034032">
    <property type="entry name" value="Zn_MMP-like_bac"/>
</dbReference>
<dbReference type="InterPro" id="IPR032534">
    <property type="entry name" value="EcxA_zinc-bd"/>
</dbReference>
<evidence type="ECO:0000259" key="2">
    <source>
        <dbReference type="Pfam" id="PF17148"/>
    </source>
</evidence>
<dbReference type="InterPro" id="IPR033413">
    <property type="entry name" value="DUF5117"/>
</dbReference>
<accession>A0ABX1DAS5</accession>
<evidence type="ECO:0000313" key="3">
    <source>
        <dbReference type="EMBL" id="NJX15458.1"/>
    </source>
</evidence>
<evidence type="ECO:0000259" key="1">
    <source>
        <dbReference type="Pfam" id="PF16313"/>
    </source>
</evidence>
<dbReference type="Pfam" id="PF16313">
    <property type="entry name" value="DUF4953"/>
    <property type="match status" value="1"/>
</dbReference>
<feature type="domain" description="EcxA zinc-binding" evidence="1">
    <location>
        <begin position="462"/>
        <end position="776"/>
    </location>
</feature>
<feature type="domain" description="DUF5117" evidence="2">
    <location>
        <begin position="105"/>
        <end position="296"/>
    </location>
</feature>
<evidence type="ECO:0000313" key="4">
    <source>
        <dbReference type="Proteomes" id="UP000760545"/>
    </source>
</evidence>
<dbReference type="CDD" id="cd04276">
    <property type="entry name" value="ZnMc_MMP_like_2"/>
    <property type="match status" value="1"/>
</dbReference>
<name>A0ABX1DAS5_9FLAO</name>
<dbReference type="Proteomes" id="UP000760545">
    <property type="component" value="Unassembled WGS sequence"/>
</dbReference>
<keyword evidence="4" id="KW-1185">Reference proteome</keyword>
<dbReference type="SUPFAM" id="SSF55486">
    <property type="entry name" value="Metalloproteases ('zincins'), catalytic domain"/>
    <property type="match status" value="1"/>
</dbReference>
<gene>
    <name evidence="3" type="ORF">HC176_08140</name>
</gene>
<sequence>MVFAVCLVFSPTNLDAQNKKKKRKKDATTEAVVDAGKTGKTKSIAELVKSSKKIDGLFPIYQDTITGSIQLLISEDQIGKDYIYFSQIADGVLDAGRMNRGSYRGSKVFKIEKYFNTIEFITQNTSFYFDPENALSKSKDANISQGVLASIKIESQDTENGLFLIKADDLFLKETWSQIKPSSNPKSSSSTFKLGSLSKEKTKIRKIKNYAKNTDLVIEYVYSTPQPTNNGSNAVADARNVSIKVYHSLIAIPENDYQVRFDDPRVGYFMTQVDDQTSTSTTPYRDIIHRWHLKKKNPELEISEPVEPIVWWMENSTPIEWREIIKEGVLQWNKAFEKAGFKNAIVVKQQPDDATWDAGDLQYNVLRWTSSPNPPFGGYGPSLVNPKTGQILGADIMLEFVHFTNRVFYDKLYEPISSTDHNASEHSTGANHQYCSMGHQLHQDLQFAQAAALAAEDSDMELKRLKKEAMLALIMHEVGHTLGLNHNMKASQLFSPEQLADPEFIQGKCLSASVMDYAALNITKDRSKQGQYTDVTVGPYDIWAIQFGYTPFKSKQEKQDLLNKSTNHELNFGNDADDMRSSSRGIDPRVMVSDLSSDAISYAVDRIELSDDLMGKLKFKFVKNDQYYDALKRAFFLLNSQKGTMAKVISRYIGGVYVERNYPGQEQAKQPYTPVSLEDQKRAMAALKKYVFAPDAFKSPNELYNYLAEQRRGFDFRNGPEDPKIHKMVLGYQKQVLDHLLHPNTLQRIVDSELYGNEYSLAQVMKDLNDAIFKADVYSAQINSFRQNLQLEYVNELIAILSGKSSGSYVNNAKSMALYNLNEIKKMANNTGDLATKAHKLHLRTLIDNALDEMK</sequence>
<protein>
    <submittedName>
        <fullName evidence="3">DUF5117 domain-containing protein</fullName>
    </submittedName>
</protein>
<reference evidence="3 4" key="1">
    <citation type="submission" date="2020-03" db="EMBL/GenBank/DDBJ databases">
        <title>Tamlana sp. nov, isolated from XXX.</title>
        <authorList>
            <person name="Cao W.R."/>
        </authorList>
    </citation>
    <scope>NUCLEOTIDE SEQUENCE [LARGE SCALE GENOMIC DNA]</scope>
    <source>
        <strain evidence="3 4">HST1-43</strain>
    </source>
</reference>
<comment type="caution">
    <text evidence="3">The sequence shown here is derived from an EMBL/GenBank/DDBJ whole genome shotgun (WGS) entry which is preliminary data.</text>
</comment>